<reference evidence="2" key="1">
    <citation type="journal article" date="2017" name="Genome Biol. Evol.">
        <title>Comparative Genomic Analysis Identifies a Campylobacter Clade Deficient in Selenium Metabolism.</title>
        <authorList>
            <person name="Miller W.G."/>
            <person name="Yee E."/>
            <person name="Lopes B.S."/>
            <person name="Chapman M.H."/>
            <person name="Huynh S."/>
            <person name="Bono J.L."/>
            <person name="Parker C.T."/>
            <person name="Strachan N.J.C."/>
            <person name="Forbes K.J."/>
        </authorList>
    </citation>
    <scope>NUCLEOTIDE SEQUENCE [LARGE SCALE GENOMIC DNA]</scope>
    <source>
        <strain evidence="2">NCTC 13004</strain>
    </source>
</reference>
<dbReference type="EMBL" id="CP015578">
    <property type="protein sequence ID" value="ARQ97823.1"/>
    <property type="molecule type" value="Genomic_DNA"/>
</dbReference>
<organism evidence="1 2">
    <name type="scientific">Campylobacter lanienae NCTC 13004</name>
    <dbReference type="NCBI Taxonomy" id="1031753"/>
    <lineage>
        <taxon>Bacteria</taxon>
        <taxon>Pseudomonadati</taxon>
        <taxon>Campylobacterota</taxon>
        <taxon>Epsilonproteobacteria</taxon>
        <taxon>Campylobacterales</taxon>
        <taxon>Campylobacteraceae</taxon>
        <taxon>Campylobacter</taxon>
    </lineage>
</organism>
<sequence>MILCFEFNCSNDGAILAFFLDFWAKKSALKYSITKENKSVKLYVKGDEKELGKFSDEFISKVPSSIFIQESKVELAENLPDSSEFEFDFSYKNITPYSLESGVNEFGFGIDNEIIKRGIDDILGGKKFIYDGYEIGKFDSFDADYLVPTNLKNAAKIFVCDEKSLIALASFEKPIINLKINAIYRSNHKEAPLYFDIRSAWDINIYEIAKALNDKGIKFLAIKTLKKDIKISFLDERILVIESGEFLSAKKRDYINSFSDKNYALFGLCVSELNLANSTIARVFLSKNSKDFIKVYKDNDEFDMLKIELPKSFEEIWDRIAEFDGGDKLLANFKSKYPLPQGKIDFKDNFYSLFMIIDQILDYKSQILNYARDYSGLKGVRIDFKMSSKSEFDWARAIRSTMSFKLAGADSKNISFGCLESLAFFLSDFGDILKDELGAKNMLFGGSLFENPVIANLALKFCNSNYKSEFSGCYPLEIS</sequence>
<name>A0A1X9SNH4_9BACT</name>
<dbReference type="Proteomes" id="UP000202031">
    <property type="component" value="Chromosome"/>
</dbReference>
<gene>
    <name evidence="1" type="ORF">CLAN_1088</name>
</gene>
<evidence type="ECO:0000313" key="2">
    <source>
        <dbReference type="Proteomes" id="UP000202031"/>
    </source>
</evidence>
<dbReference type="KEGG" id="clx:CLAN_1088"/>
<dbReference type="AlphaFoldDB" id="A0A1X9SNH4"/>
<reference evidence="2" key="2">
    <citation type="journal article" date="2017" name="Genome Biol. Evol.">
        <title>Comparative genomic analysis identifies a Campylobacter clade deficient in selenium metabolism.</title>
        <authorList>
            <person name="Miller W.G."/>
            <person name="Yee E."/>
            <person name="Lopes B.S."/>
            <person name="Chapman M.H."/>
            <person name="Huynh S."/>
            <person name="Bono J.L."/>
            <person name="Parker C.T."/>
            <person name="Strachan N.J.C."/>
            <person name="Forbes K.J."/>
        </authorList>
    </citation>
    <scope>NUCLEOTIDE SEQUENCE [LARGE SCALE GENOMIC DNA]</scope>
    <source>
        <strain evidence="2">NCTC 13004</strain>
    </source>
</reference>
<dbReference type="RefSeq" id="WP_096018435.1">
    <property type="nucleotide sequence ID" value="NZ_CP015578.1"/>
</dbReference>
<evidence type="ECO:0000313" key="1">
    <source>
        <dbReference type="EMBL" id="ARQ97823.1"/>
    </source>
</evidence>
<dbReference type="GeneID" id="46921559"/>
<accession>A0A1X9SNH4</accession>
<proteinExistence type="predicted"/>
<protein>
    <submittedName>
        <fullName evidence="1">Uncharacterized protein</fullName>
    </submittedName>
</protein>